<name>A0A2P2IUY5_RHIMU</name>
<proteinExistence type="predicted"/>
<organism evidence="2">
    <name type="scientific">Rhizophora mucronata</name>
    <name type="common">Asiatic mangrove</name>
    <dbReference type="NCBI Taxonomy" id="61149"/>
    <lineage>
        <taxon>Eukaryota</taxon>
        <taxon>Viridiplantae</taxon>
        <taxon>Streptophyta</taxon>
        <taxon>Embryophyta</taxon>
        <taxon>Tracheophyta</taxon>
        <taxon>Spermatophyta</taxon>
        <taxon>Magnoliopsida</taxon>
        <taxon>eudicotyledons</taxon>
        <taxon>Gunneridae</taxon>
        <taxon>Pentapetalae</taxon>
        <taxon>rosids</taxon>
        <taxon>fabids</taxon>
        <taxon>Malpighiales</taxon>
        <taxon>Rhizophoraceae</taxon>
        <taxon>Rhizophora</taxon>
    </lineage>
</organism>
<feature type="transmembrane region" description="Helical" evidence="1">
    <location>
        <begin position="37"/>
        <end position="56"/>
    </location>
</feature>
<protein>
    <submittedName>
        <fullName evidence="2">Uncharacterized protein</fullName>
    </submittedName>
</protein>
<keyword evidence="1" id="KW-1133">Transmembrane helix</keyword>
<sequence length="65" mass="7328">MYLKDLILFVHILLSVNSIFCCILQPSCEFSLSAFHVGRLILLVKAGVVWYLVIFLTKKCLGALL</sequence>
<keyword evidence="1" id="KW-0472">Membrane</keyword>
<dbReference type="AlphaFoldDB" id="A0A2P2IUY5"/>
<evidence type="ECO:0000313" key="2">
    <source>
        <dbReference type="EMBL" id="MBW85035.1"/>
    </source>
</evidence>
<reference evidence="2" key="1">
    <citation type="submission" date="2018-02" db="EMBL/GenBank/DDBJ databases">
        <title>Rhizophora mucronata_Transcriptome.</title>
        <authorList>
            <person name="Meera S.P."/>
            <person name="Sreeshan A."/>
            <person name="Augustine A."/>
        </authorList>
    </citation>
    <scope>NUCLEOTIDE SEQUENCE</scope>
    <source>
        <tissue evidence="2">Leaf</tissue>
    </source>
</reference>
<accession>A0A2P2IUY5</accession>
<dbReference type="EMBL" id="GGEC01004552">
    <property type="protein sequence ID" value="MBW85035.1"/>
    <property type="molecule type" value="Transcribed_RNA"/>
</dbReference>
<keyword evidence="1" id="KW-0812">Transmembrane</keyword>
<evidence type="ECO:0000256" key="1">
    <source>
        <dbReference type="SAM" id="Phobius"/>
    </source>
</evidence>